<evidence type="ECO:0000256" key="1">
    <source>
        <dbReference type="SAM" id="MobiDB-lite"/>
    </source>
</evidence>
<sequence>MNNPSMVERGSTPYSSQNTKKEEGKMQQILRWLGFRRPTYVAPTRVIEVSRSQQSAVHIDDLLRSLGCEG</sequence>
<accession>A0A1W1UNX3</accession>
<protein>
    <submittedName>
        <fullName evidence="2">Uncharacterized protein</fullName>
    </submittedName>
</protein>
<dbReference type="AlphaFoldDB" id="A0A1W1UNX3"/>
<reference evidence="2 3" key="1">
    <citation type="submission" date="2017-04" db="EMBL/GenBank/DDBJ databases">
        <authorList>
            <person name="Afonso C.L."/>
            <person name="Miller P.J."/>
            <person name="Scott M.A."/>
            <person name="Spackman E."/>
            <person name="Goraichik I."/>
            <person name="Dimitrov K.M."/>
            <person name="Suarez D.L."/>
            <person name="Swayne D.E."/>
        </authorList>
    </citation>
    <scope>NUCLEOTIDE SEQUENCE [LARGE SCALE GENOMIC DNA]</scope>
    <source>
        <strain evidence="2 3">KR-140</strain>
    </source>
</reference>
<evidence type="ECO:0000313" key="2">
    <source>
        <dbReference type="EMBL" id="SMB82521.1"/>
    </source>
</evidence>
<organism evidence="2 3">
    <name type="scientific">Deinococcus hopiensis KR-140</name>
    <dbReference type="NCBI Taxonomy" id="695939"/>
    <lineage>
        <taxon>Bacteria</taxon>
        <taxon>Thermotogati</taxon>
        <taxon>Deinococcota</taxon>
        <taxon>Deinococci</taxon>
        <taxon>Deinococcales</taxon>
        <taxon>Deinococcaceae</taxon>
        <taxon>Deinococcus</taxon>
    </lineage>
</organism>
<keyword evidence="3" id="KW-1185">Reference proteome</keyword>
<proteinExistence type="predicted"/>
<evidence type="ECO:0000313" key="3">
    <source>
        <dbReference type="Proteomes" id="UP000192582"/>
    </source>
</evidence>
<dbReference type="EMBL" id="FWWU01000006">
    <property type="protein sequence ID" value="SMB82521.1"/>
    <property type="molecule type" value="Genomic_DNA"/>
</dbReference>
<feature type="region of interest" description="Disordered" evidence="1">
    <location>
        <begin position="1"/>
        <end position="23"/>
    </location>
</feature>
<gene>
    <name evidence="2" type="ORF">SAMN00790413_04047</name>
</gene>
<dbReference type="Proteomes" id="UP000192582">
    <property type="component" value="Unassembled WGS sequence"/>
</dbReference>
<name>A0A1W1UNX3_9DEIO</name>